<evidence type="ECO:0000256" key="7">
    <source>
        <dbReference type="RuleBase" id="RU362042"/>
    </source>
</evidence>
<evidence type="ECO:0000256" key="3">
    <source>
        <dbReference type="ARBA" id="ARBA00009370"/>
    </source>
</evidence>
<keyword evidence="7" id="KW-0472">Membrane</keyword>
<dbReference type="InterPro" id="IPR019756">
    <property type="entry name" value="Pept_S26A_signal_pept_1_Ser-AS"/>
</dbReference>
<gene>
    <name evidence="9" type="ORF">GCM10009823_27480</name>
</gene>
<dbReference type="CDD" id="cd06530">
    <property type="entry name" value="S26_SPase_I"/>
    <property type="match status" value="1"/>
</dbReference>
<dbReference type="Gene3D" id="2.10.109.10">
    <property type="entry name" value="Umud Fragment, subunit A"/>
    <property type="match status" value="1"/>
</dbReference>
<evidence type="ECO:0000256" key="1">
    <source>
        <dbReference type="ARBA" id="ARBA00000677"/>
    </source>
</evidence>
<dbReference type="NCBIfam" id="TIGR02227">
    <property type="entry name" value="sigpep_I_bact"/>
    <property type="match status" value="1"/>
</dbReference>
<dbReference type="PROSITE" id="PS00501">
    <property type="entry name" value="SPASE_I_1"/>
    <property type="match status" value="1"/>
</dbReference>
<keyword evidence="10" id="KW-1185">Reference proteome</keyword>
<keyword evidence="7" id="KW-0812">Transmembrane</keyword>
<keyword evidence="5 7" id="KW-0645">Protease</keyword>
<proteinExistence type="inferred from homology"/>
<accession>A0ABN2X1W0</accession>
<organism evidence="9 10">
    <name type="scientific">Brevibacterium salitolerans</name>
    <dbReference type="NCBI Taxonomy" id="1403566"/>
    <lineage>
        <taxon>Bacteria</taxon>
        <taxon>Bacillati</taxon>
        <taxon>Actinomycetota</taxon>
        <taxon>Actinomycetes</taxon>
        <taxon>Micrococcales</taxon>
        <taxon>Brevibacteriaceae</taxon>
        <taxon>Brevibacterium</taxon>
    </lineage>
</organism>
<comment type="catalytic activity">
    <reaction evidence="1 7">
        <text>Cleavage of hydrophobic, N-terminal signal or leader sequences from secreted and periplasmic proteins.</text>
        <dbReference type="EC" id="3.4.21.89"/>
    </reaction>
</comment>
<evidence type="ECO:0000256" key="4">
    <source>
        <dbReference type="ARBA" id="ARBA00013208"/>
    </source>
</evidence>
<comment type="subcellular location">
    <subcellularLocation>
        <location evidence="2">Cell membrane</location>
        <topology evidence="2">Single-pass type II membrane protein</topology>
    </subcellularLocation>
    <subcellularLocation>
        <location evidence="7">Membrane</location>
        <topology evidence="7">Single-pass type II membrane protein</topology>
    </subcellularLocation>
</comment>
<name>A0ABN2X1W0_9MICO</name>
<feature type="transmembrane region" description="Helical" evidence="7">
    <location>
        <begin position="21"/>
        <end position="39"/>
    </location>
</feature>
<evidence type="ECO:0000259" key="8">
    <source>
        <dbReference type="Pfam" id="PF10502"/>
    </source>
</evidence>
<reference evidence="9 10" key="1">
    <citation type="journal article" date="2019" name="Int. J. Syst. Evol. Microbiol.">
        <title>The Global Catalogue of Microorganisms (GCM) 10K type strain sequencing project: providing services to taxonomists for standard genome sequencing and annotation.</title>
        <authorList>
            <consortium name="The Broad Institute Genomics Platform"/>
            <consortium name="The Broad Institute Genome Sequencing Center for Infectious Disease"/>
            <person name="Wu L."/>
            <person name="Ma J."/>
        </authorList>
    </citation>
    <scope>NUCLEOTIDE SEQUENCE [LARGE SCALE GENOMIC DNA]</scope>
    <source>
        <strain evidence="9 10">JCM 15900</strain>
    </source>
</reference>
<dbReference type="SUPFAM" id="SSF51306">
    <property type="entry name" value="LexA/Signal peptidase"/>
    <property type="match status" value="1"/>
</dbReference>
<dbReference type="InterPro" id="IPR019533">
    <property type="entry name" value="Peptidase_S26"/>
</dbReference>
<evidence type="ECO:0000256" key="6">
    <source>
        <dbReference type="ARBA" id="ARBA00022801"/>
    </source>
</evidence>
<comment type="similarity">
    <text evidence="3 7">Belongs to the peptidase S26 family.</text>
</comment>
<keyword evidence="7" id="KW-1133">Transmembrane helix</keyword>
<dbReference type="InterPro" id="IPR036286">
    <property type="entry name" value="LexA/Signal_pep-like_sf"/>
</dbReference>
<dbReference type="EMBL" id="BAAAPZ010000017">
    <property type="protein sequence ID" value="GAA2103520.1"/>
    <property type="molecule type" value="Genomic_DNA"/>
</dbReference>
<dbReference type="EC" id="3.4.21.89" evidence="4 7"/>
<evidence type="ECO:0000313" key="9">
    <source>
        <dbReference type="EMBL" id="GAA2103520.1"/>
    </source>
</evidence>
<dbReference type="RefSeq" id="WP_291792356.1">
    <property type="nucleotide sequence ID" value="NZ_BAAAPZ010000017.1"/>
</dbReference>
<comment type="caution">
    <text evidence="9">The sequence shown here is derived from an EMBL/GenBank/DDBJ whole genome shotgun (WGS) entry which is preliminary data.</text>
</comment>
<sequence>MSSSEKSTSSSTRPKRSVWRSVREFLVIIVVALLASYLLKTFVVRSFHIPSASMEPTLQVGDRVMVNQLFFNDIERGDVVVFDDPGGWLPPGLVAQYEPNPVLVFLGLQPSDAGNQLIKRVVGVGGDTVECCDADGRVLVNGEPLEEDYINPDTAPSDVEFSVTVPADHFWVMGDNRANSLDSRYNELSEGGAFVPASAVVGEVFVLNWPLDRFAWMGGGEPAFDSVPAP</sequence>
<evidence type="ECO:0000313" key="10">
    <source>
        <dbReference type="Proteomes" id="UP001500984"/>
    </source>
</evidence>
<dbReference type="Pfam" id="PF10502">
    <property type="entry name" value="Peptidase_S26"/>
    <property type="match status" value="1"/>
</dbReference>
<dbReference type="PROSITE" id="PS00761">
    <property type="entry name" value="SPASE_I_3"/>
    <property type="match status" value="1"/>
</dbReference>
<feature type="domain" description="Peptidase S26" evidence="8">
    <location>
        <begin position="23"/>
        <end position="209"/>
    </location>
</feature>
<keyword evidence="6 7" id="KW-0378">Hydrolase</keyword>
<protein>
    <recommendedName>
        <fullName evidence="4 7">Signal peptidase I</fullName>
        <ecNumber evidence="4 7">3.4.21.89</ecNumber>
    </recommendedName>
</protein>
<dbReference type="PANTHER" id="PTHR43390:SF1">
    <property type="entry name" value="CHLOROPLAST PROCESSING PEPTIDASE"/>
    <property type="match status" value="1"/>
</dbReference>
<dbReference type="PRINTS" id="PR00727">
    <property type="entry name" value="LEADERPTASE"/>
</dbReference>
<dbReference type="PANTHER" id="PTHR43390">
    <property type="entry name" value="SIGNAL PEPTIDASE I"/>
    <property type="match status" value="1"/>
</dbReference>
<dbReference type="InterPro" id="IPR019758">
    <property type="entry name" value="Pept_S26A_signal_pept_1_CS"/>
</dbReference>
<dbReference type="Proteomes" id="UP001500984">
    <property type="component" value="Unassembled WGS sequence"/>
</dbReference>
<evidence type="ECO:0000256" key="5">
    <source>
        <dbReference type="ARBA" id="ARBA00022670"/>
    </source>
</evidence>
<dbReference type="InterPro" id="IPR000223">
    <property type="entry name" value="Pept_S26A_signal_pept_1"/>
</dbReference>
<evidence type="ECO:0000256" key="2">
    <source>
        <dbReference type="ARBA" id="ARBA00004401"/>
    </source>
</evidence>